<dbReference type="PANTHER" id="PTHR12645">
    <property type="entry name" value="ALR/ERV"/>
    <property type="match status" value="1"/>
</dbReference>
<keyword evidence="11" id="KW-1185">Reference proteome</keyword>
<feature type="signal peptide" evidence="8">
    <location>
        <begin position="1"/>
        <end position="25"/>
    </location>
</feature>
<sequence>MAWFRAGRAASRAAVMVAPPLLVASLATGAAKCGKDRFESCERSSCASKDEVLASLRAASGVAGALPASAASKAASPECPPDREELGRSSWDLLHSMAAYYPERPSAEDKAAMAGFIRGLARFYPCSHCAEALRADVEAVPPRLGSREEFAGWVCEQHNIVNESLGKPAFKCDLATLDGRWRDGVAGCWQQMDQTAQESLGQAGEDEDEDDEDDEEDKAQSEEEAVADAGTGVQRGGAAAAAGGSGAKRAAGDDEDDEELLALRRLLETPGRR</sequence>
<feature type="chain" id="PRO_5022924352" description="Sulfhydryl oxidase" evidence="8">
    <location>
        <begin position="26"/>
        <end position="273"/>
    </location>
</feature>
<evidence type="ECO:0000256" key="6">
    <source>
        <dbReference type="RuleBase" id="RU371123"/>
    </source>
</evidence>
<dbReference type="GO" id="GO:0016971">
    <property type="term" value="F:flavin-dependent sulfhydryl oxidase activity"/>
    <property type="evidence" value="ECO:0007669"/>
    <property type="project" value="InterPro"/>
</dbReference>
<dbReference type="Gene3D" id="1.20.120.310">
    <property type="entry name" value="ERV/ALR sulfhydryl oxidase domain"/>
    <property type="match status" value="1"/>
</dbReference>
<dbReference type="InterPro" id="IPR039799">
    <property type="entry name" value="ALR/ERV"/>
</dbReference>
<feature type="compositionally biased region" description="Acidic residues" evidence="7">
    <location>
        <begin position="204"/>
        <end position="226"/>
    </location>
</feature>
<evidence type="ECO:0000256" key="5">
    <source>
        <dbReference type="ARBA" id="ARBA00023157"/>
    </source>
</evidence>
<evidence type="ECO:0000256" key="8">
    <source>
        <dbReference type="SAM" id="SignalP"/>
    </source>
</evidence>
<feature type="domain" description="ERV/ALR sulfhydryl oxidase" evidence="9">
    <location>
        <begin position="79"/>
        <end position="181"/>
    </location>
</feature>
<dbReference type="GO" id="GO:0050660">
    <property type="term" value="F:flavin adenine dinucleotide binding"/>
    <property type="evidence" value="ECO:0007669"/>
    <property type="project" value="TreeGrafter"/>
</dbReference>
<keyword evidence="3 6" id="KW-0274">FAD</keyword>
<evidence type="ECO:0000256" key="2">
    <source>
        <dbReference type="ARBA" id="ARBA00022630"/>
    </source>
</evidence>
<evidence type="ECO:0000259" key="9">
    <source>
        <dbReference type="PROSITE" id="PS51324"/>
    </source>
</evidence>
<comment type="caution">
    <text evidence="10">The sequence shown here is derived from an EMBL/GenBank/DDBJ whole genome shotgun (WGS) entry which is preliminary data.</text>
</comment>
<organism evidence="10 11">
    <name type="scientific">Cafeteria roenbergensis</name>
    <name type="common">Marine flagellate</name>
    <dbReference type="NCBI Taxonomy" id="33653"/>
    <lineage>
        <taxon>Eukaryota</taxon>
        <taxon>Sar</taxon>
        <taxon>Stramenopiles</taxon>
        <taxon>Bigyra</taxon>
        <taxon>Opalozoa</taxon>
        <taxon>Bicosoecida</taxon>
        <taxon>Cafeteriaceae</taxon>
        <taxon>Cafeteria</taxon>
    </lineage>
</organism>
<comment type="cofactor">
    <cofactor evidence="1 6">
        <name>FAD</name>
        <dbReference type="ChEBI" id="CHEBI:57692"/>
    </cofactor>
</comment>
<dbReference type="PROSITE" id="PS51324">
    <property type="entry name" value="ERV_ALR"/>
    <property type="match status" value="1"/>
</dbReference>
<accession>A0A5A8CRA5</accession>
<protein>
    <recommendedName>
        <fullName evidence="6">Sulfhydryl oxidase</fullName>
        <ecNumber evidence="6">1.8.3.2</ecNumber>
    </recommendedName>
</protein>
<keyword evidence="8" id="KW-0732">Signal</keyword>
<dbReference type="AlphaFoldDB" id="A0A5A8CRA5"/>
<dbReference type="EC" id="1.8.3.2" evidence="6"/>
<evidence type="ECO:0000256" key="4">
    <source>
        <dbReference type="ARBA" id="ARBA00023002"/>
    </source>
</evidence>
<reference evidence="10 11" key="1">
    <citation type="submission" date="2019-07" db="EMBL/GenBank/DDBJ databases">
        <title>Genomes of Cafeteria roenbergensis.</title>
        <authorList>
            <person name="Fischer M.G."/>
            <person name="Hackl T."/>
            <person name="Roman M."/>
        </authorList>
    </citation>
    <scope>NUCLEOTIDE SEQUENCE [LARGE SCALE GENOMIC DNA]</scope>
    <source>
        <strain evidence="10 11">BVI</strain>
    </source>
</reference>
<dbReference type="InterPro" id="IPR036774">
    <property type="entry name" value="ERV/ALR_sulphydryl_oxid_sf"/>
</dbReference>
<gene>
    <name evidence="10" type="ORF">FNF29_02571</name>
</gene>
<keyword evidence="4 6" id="KW-0560">Oxidoreductase</keyword>
<feature type="compositionally biased region" description="Low complexity" evidence="7">
    <location>
        <begin position="229"/>
        <end position="242"/>
    </location>
</feature>
<evidence type="ECO:0000256" key="7">
    <source>
        <dbReference type="SAM" id="MobiDB-lite"/>
    </source>
</evidence>
<dbReference type="Proteomes" id="UP000323011">
    <property type="component" value="Unassembled WGS sequence"/>
</dbReference>
<dbReference type="GO" id="GO:0005739">
    <property type="term" value="C:mitochondrion"/>
    <property type="evidence" value="ECO:0007669"/>
    <property type="project" value="TreeGrafter"/>
</dbReference>
<evidence type="ECO:0000256" key="3">
    <source>
        <dbReference type="ARBA" id="ARBA00022827"/>
    </source>
</evidence>
<keyword evidence="2 6" id="KW-0285">Flavoprotein</keyword>
<evidence type="ECO:0000313" key="10">
    <source>
        <dbReference type="EMBL" id="KAA0154351.1"/>
    </source>
</evidence>
<evidence type="ECO:0000256" key="1">
    <source>
        <dbReference type="ARBA" id="ARBA00001974"/>
    </source>
</evidence>
<keyword evidence="5" id="KW-1015">Disulfide bond</keyword>
<dbReference type="Pfam" id="PF04777">
    <property type="entry name" value="Evr1_Alr"/>
    <property type="match status" value="1"/>
</dbReference>
<evidence type="ECO:0000313" key="11">
    <source>
        <dbReference type="Proteomes" id="UP000323011"/>
    </source>
</evidence>
<feature type="region of interest" description="Disordered" evidence="7">
    <location>
        <begin position="194"/>
        <end position="257"/>
    </location>
</feature>
<proteinExistence type="predicted"/>
<dbReference type="InterPro" id="IPR017905">
    <property type="entry name" value="ERV/ALR_sulphydryl_oxidase"/>
</dbReference>
<name>A0A5A8CRA5_CAFRO</name>
<dbReference type="PANTHER" id="PTHR12645:SF0">
    <property type="entry name" value="FAD-LINKED SULFHYDRYL OXIDASE ALR"/>
    <property type="match status" value="1"/>
</dbReference>
<comment type="catalytic activity">
    <reaction evidence="6">
        <text>2 R'C(R)SH + O2 = R'C(R)S-S(R)CR' + H2O2</text>
        <dbReference type="Rhea" id="RHEA:17357"/>
        <dbReference type="ChEBI" id="CHEBI:15379"/>
        <dbReference type="ChEBI" id="CHEBI:16240"/>
        <dbReference type="ChEBI" id="CHEBI:16520"/>
        <dbReference type="ChEBI" id="CHEBI:17412"/>
        <dbReference type="EC" id="1.8.3.2"/>
    </reaction>
</comment>
<dbReference type="SUPFAM" id="SSF69000">
    <property type="entry name" value="FAD-dependent thiol oxidase"/>
    <property type="match status" value="1"/>
</dbReference>
<dbReference type="EMBL" id="VLTN01000012">
    <property type="protein sequence ID" value="KAA0154351.1"/>
    <property type="molecule type" value="Genomic_DNA"/>
</dbReference>